<name>A0A6V8NT19_9ACTN</name>
<dbReference type="AlphaFoldDB" id="A0A6V8NT19"/>
<proteinExistence type="predicted"/>
<sequence>MLVTQNTTTNQDENFMHLALAQATHALSRKEVP</sequence>
<comment type="caution">
    <text evidence="1">The sequence shown here is derived from an EMBL/GenBank/DDBJ whole genome shotgun (WGS) entry which is preliminary data.</text>
</comment>
<evidence type="ECO:0000313" key="2">
    <source>
        <dbReference type="Proteomes" id="UP000580051"/>
    </source>
</evidence>
<accession>A0A6V8NT19</accession>
<reference evidence="1 2" key="1">
    <citation type="journal article" date="2020" name="Front. Microbiol.">
        <title>Single-cell genomics of novel Actinobacteria with the Wood-Ljungdahl pathway discovered in a serpentinizing system.</title>
        <authorList>
            <person name="Merino N."/>
            <person name="Kawai M."/>
            <person name="Boyd E.S."/>
            <person name="Colman D.R."/>
            <person name="McGlynn S.E."/>
            <person name="Nealson K.H."/>
            <person name="Kurokawa K."/>
            <person name="Hongoh Y."/>
        </authorList>
    </citation>
    <scope>NUCLEOTIDE SEQUENCE [LARGE SCALE GENOMIC DNA]</scope>
    <source>
        <strain evidence="1 2">S06</strain>
    </source>
</reference>
<dbReference type="Proteomes" id="UP000580051">
    <property type="component" value="Unassembled WGS sequence"/>
</dbReference>
<gene>
    <name evidence="1" type="ORF">HKBW3S06_00833</name>
</gene>
<dbReference type="EMBL" id="BLRV01000069">
    <property type="protein sequence ID" value="GFP21606.1"/>
    <property type="molecule type" value="Genomic_DNA"/>
</dbReference>
<evidence type="ECO:0000313" key="1">
    <source>
        <dbReference type="EMBL" id="GFP21606.1"/>
    </source>
</evidence>
<protein>
    <submittedName>
        <fullName evidence="1">Uncharacterized protein</fullName>
    </submittedName>
</protein>
<feature type="non-terminal residue" evidence="1">
    <location>
        <position position="33"/>
    </location>
</feature>
<organism evidence="1 2">
    <name type="scientific">Candidatus Hakubella thermalkaliphila</name>
    <dbReference type="NCBI Taxonomy" id="2754717"/>
    <lineage>
        <taxon>Bacteria</taxon>
        <taxon>Bacillati</taxon>
        <taxon>Actinomycetota</taxon>
        <taxon>Actinomycetota incertae sedis</taxon>
        <taxon>Candidatus Hakubellales</taxon>
        <taxon>Candidatus Hakubellaceae</taxon>
        <taxon>Candidatus Hakubella</taxon>
    </lineage>
</organism>